<dbReference type="RefSeq" id="WP_147851022.1">
    <property type="nucleotide sequence ID" value="NZ_VDUZ01000049.1"/>
</dbReference>
<evidence type="ECO:0000313" key="2">
    <source>
        <dbReference type="EMBL" id="TXL71041.1"/>
    </source>
</evidence>
<dbReference type="SUPFAM" id="SSF55781">
    <property type="entry name" value="GAF domain-like"/>
    <property type="match status" value="1"/>
</dbReference>
<gene>
    <name evidence="2" type="ORF">FHP25_31710</name>
</gene>
<dbReference type="EMBL" id="VDUZ01000049">
    <property type="protein sequence ID" value="TXL71041.1"/>
    <property type="molecule type" value="Genomic_DNA"/>
</dbReference>
<dbReference type="InterPro" id="IPR029016">
    <property type="entry name" value="GAF-like_dom_sf"/>
</dbReference>
<organism evidence="2 3">
    <name type="scientific">Vineibacter terrae</name>
    <dbReference type="NCBI Taxonomy" id="2586908"/>
    <lineage>
        <taxon>Bacteria</taxon>
        <taxon>Pseudomonadati</taxon>
        <taxon>Pseudomonadota</taxon>
        <taxon>Alphaproteobacteria</taxon>
        <taxon>Hyphomicrobiales</taxon>
        <taxon>Vineibacter</taxon>
    </lineage>
</organism>
<reference evidence="2 3" key="1">
    <citation type="submission" date="2019-06" db="EMBL/GenBank/DDBJ databases">
        <title>New taxonomy in bacterial strain CC-CFT640, isolated from vineyard.</title>
        <authorList>
            <person name="Lin S.-Y."/>
            <person name="Tsai C.-F."/>
            <person name="Young C.-C."/>
        </authorList>
    </citation>
    <scope>NUCLEOTIDE SEQUENCE [LARGE SCALE GENOMIC DNA]</scope>
    <source>
        <strain evidence="2 3">CC-CFT640</strain>
    </source>
</reference>
<sequence>MTPLQRCLDALKQPGQPQPFYAALDQAVRDTVGHILFTLLYRSPDGRKAKRIYTNMPKEYPVGGFKEMNATPWSAHVIDGRRAYVGHTADDIRWAFYDHELIRSLGCDSVINMPVIYDGRVLGTMNLLAGARHYSETDVPRLEPFAALLIGPFLQAIDADPDR</sequence>
<name>A0A5C8PC60_9HYPH</name>
<evidence type="ECO:0000313" key="3">
    <source>
        <dbReference type="Proteomes" id="UP000321638"/>
    </source>
</evidence>
<comment type="caution">
    <text evidence="2">The sequence shown here is derived from an EMBL/GenBank/DDBJ whole genome shotgun (WGS) entry which is preliminary data.</text>
</comment>
<feature type="domain" description="GAF" evidence="1">
    <location>
        <begin position="23"/>
        <end position="148"/>
    </location>
</feature>
<accession>A0A5C8PC60</accession>
<dbReference type="InterPro" id="IPR003018">
    <property type="entry name" value="GAF"/>
</dbReference>
<dbReference type="Proteomes" id="UP000321638">
    <property type="component" value="Unassembled WGS sequence"/>
</dbReference>
<dbReference type="OrthoDB" id="7066078at2"/>
<dbReference type="AlphaFoldDB" id="A0A5C8PC60"/>
<dbReference type="Pfam" id="PF13185">
    <property type="entry name" value="GAF_2"/>
    <property type="match status" value="1"/>
</dbReference>
<keyword evidence="3" id="KW-1185">Reference proteome</keyword>
<evidence type="ECO:0000259" key="1">
    <source>
        <dbReference type="Pfam" id="PF13185"/>
    </source>
</evidence>
<proteinExistence type="predicted"/>
<dbReference type="Gene3D" id="3.30.450.40">
    <property type="match status" value="1"/>
</dbReference>
<protein>
    <submittedName>
        <fullName evidence="2">GAF domain-containing protein</fullName>
    </submittedName>
</protein>